<feature type="transmembrane region" description="Helical" evidence="2">
    <location>
        <begin position="105"/>
        <end position="123"/>
    </location>
</feature>
<dbReference type="Proteomes" id="UP001596523">
    <property type="component" value="Unassembled WGS sequence"/>
</dbReference>
<dbReference type="PANTHER" id="PTHR36840">
    <property type="entry name" value="BLL5714 PROTEIN"/>
    <property type="match status" value="1"/>
</dbReference>
<evidence type="ECO:0000313" key="4">
    <source>
        <dbReference type="Proteomes" id="UP001596523"/>
    </source>
</evidence>
<gene>
    <name evidence="3" type="ORF">ACFQVC_06180</name>
</gene>
<dbReference type="RefSeq" id="WP_381827364.1">
    <property type="nucleotide sequence ID" value="NZ_JBHTCF010000002.1"/>
</dbReference>
<dbReference type="InterPro" id="IPR010640">
    <property type="entry name" value="Low_temperature_requirement_A"/>
</dbReference>
<evidence type="ECO:0000256" key="1">
    <source>
        <dbReference type="SAM" id="MobiDB-lite"/>
    </source>
</evidence>
<feature type="transmembrane region" description="Helical" evidence="2">
    <location>
        <begin position="315"/>
        <end position="338"/>
    </location>
</feature>
<organism evidence="3 4">
    <name type="scientific">Streptomyces monticola</name>
    <dbReference type="NCBI Taxonomy" id="2666263"/>
    <lineage>
        <taxon>Bacteria</taxon>
        <taxon>Bacillati</taxon>
        <taxon>Actinomycetota</taxon>
        <taxon>Actinomycetes</taxon>
        <taxon>Kitasatosporales</taxon>
        <taxon>Streptomycetaceae</taxon>
        <taxon>Streptomyces</taxon>
    </lineage>
</organism>
<comment type="caution">
    <text evidence="3">The sequence shown here is derived from an EMBL/GenBank/DDBJ whole genome shotgun (WGS) entry which is preliminary data.</text>
</comment>
<protein>
    <submittedName>
        <fullName evidence="3">Low temperature requirement protein A</fullName>
    </submittedName>
</protein>
<dbReference type="EMBL" id="JBHTCF010000002">
    <property type="protein sequence ID" value="MFC7303802.1"/>
    <property type="molecule type" value="Genomic_DNA"/>
</dbReference>
<dbReference type="Pfam" id="PF06772">
    <property type="entry name" value="LtrA"/>
    <property type="match status" value="1"/>
</dbReference>
<reference evidence="4" key="1">
    <citation type="journal article" date="2019" name="Int. J. Syst. Evol. Microbiol.">
        <title>The Global Catalogue of Microorganisms (GCM) 10K type strain sequencing project: providing services to taxonomists for standard genome sequencing and annotation.</title>
        <authorList>
            <consortium name="The Broad Institute Genomics Platform"/>
            <consortium name="The Broad Institute Genome Sequencing Center for Infectious Disease"/>
            <person name="Wu L."/>
            <person name="Ma J."/>
        </authorList>
    </citation>
    <scope>NUCLEOTIDE SEQUENCE [LARGE SCALE GENOMIC DNA]</scope>
    <source>
        <strain evidence="4">SYNS20</strain>
    </source>
</reference>
<keyword evidence="2" id="KW-0812">Transmembrane</keyword>
<feature type="transmembrane region" description="Helical" evidence="2">
    <location>
        <begin position="350"/>
        <end position="369"/>
    </location>
</feature>
<feature type="transmembrane region" description="Helical" evidence="2">
    <location>
        <begin position="273"/>
        <end position="294"/>
    </location>
</feature>
<evidence type="ECO:0000313" key="3">
    <source>
        <dbReference type="EMBL" id="MFC7303802.1"/>
    </source>
</evidence>
<sequence>MDPSDGGKDGAPQAEDAAPQTQAAAPQTQTQTQAEAVAERHAGWNELFFDLVVVAGVSRLAHLLHEGPDPADLALYLVLYLAFWVVWSSFAVYGNIAAEQTRTRNLLLAMLGMAVMAASVSGLHASGDVQAVAFVAAYVALRWFAGRVWKRGQIVTDWPLAQLGLGATPWLISLLTPEPWRPWLWALGIAIDLVVLLTASSDATVRNAAQRYRRAVEHRGPPPGSPRDGQQPVVAAAHTDSAHLAERLGLYVIIVLGEGLIQVIDAAADEEHWNLPLAATGLGAFALLAAIWTLSLRYGYDGVPGLQASTLAPRYALFLHALLTATLAALAAALGLAVAHADGPLPAGTRMLLCGAMTLYFLIGTGAALTRSHGRGRLLRVAVPCALVPVVLAAAGQQLPTPVLVWLLAATVGGQILHHSRSSAALSSGLNAQA</sequence>
<keyword evidence="2" id="KW-1133">Transmembrane helix</keyword>
<feature type="transmembrane region" description="Helical" evidence="2">
    <location>
        <begin position="183"/>
        <end position="205"/>
    </location>
</feature>
<feature type="transmembrane region" description="Helical" evidence="2">
    <location>
        <begin position="73"/>
        <end position="93"/>
    </location>
</feature>
<evidence type="ECO:0000256" key="2">
    <source>
        <dbReference type="SAM" id="Phobius"/>
    </source>
</evidence>
<name>A0ABW2JEY7_9ACTN</name>
<feature type="transmembrane region" description="Helical" evidence="2">
    <location>
        <begin position="248"/>
        <end position="267"/>
    </location>
</feature>
<feature type="region of interest" description="Disordered" evidence="1">
    <location>
        <begin position="214"/>
        <end position="233"/>
    </location>
</feature>
<keyword evidence="4" id="KW-1185">Reference proteome</keyword>
<dbReference type="PANTHER" id="PTHR36840:SF1">
    <property type="entry name" value="BLL5714 PROTEIN"/>
    <property type="match status" value="1"/>
</dbReference>
<feature type="compositionally biased region" description="Low complexity" evidence="1">
    <location>
        <begin position="11"/>
        <end position="36"/>
    </location>
</feature>
<keyword evidence="2" id="KW-0472">Membrane</keyword>
<accession>A0ABW2JEY7</accession>
<proteinExistence type="predicted"/>
<feature type="region of interest" description="Disordered" evidence="1">
    <location>
        <begin position="1"/>
        <end position="36"/>
    </location>
</feature>